<accession>A0A518RBT5</accession>
<dbReference type="EMBL" id="CP042239">
    <property type="protein sequence ID" value="QDX24821.1"/>
    <property type="molecule type" value="Genomic_DNA"/>
</dbReference>
<protein>
    <submittedName>
        <fullName evidence="1">Uncharacterized protein</fullName>
    </submittedName>
</protein>
<gene>
    <name evidence="1" type="ORF">FPZ54_01410</name>
</gene>
<reference evidence="1 2" key="1">
    <citation type="submission" date="2019-07" db="EMBL/GenBank/DDBJ databases">
        <title>Sphingomonas alkalisoli sp. nov., isolated from rhizosphere soil of Suaedae salsa.</title>
        <authorList>
            <person name="Zhang H."/>
            <person name="Xu L."/>
            <person name="Zhang J.-X."/>
            <person name="Sun J.-Q."/>
        </authorList>
    </citation>
    <scope>NUCLEOTIDE SEQUENCE [LARGE SCALE GENOMIC DNA]</scope>
    <source>
        <strain evidence="1 2">XS-10</strain>
    </source>
</reference>
<dbReference type="KEGG" id="ssua:FPZ54_01410"/>
<evidence type="ECO:0000313" key="2">
    <source>
        <dbReference type="Proteomes" id="UP000318055"/>
    </source>
</evidence>
<name>A0A518RBT5_9SPHN</name>
<evidence type="ECO:0000313" key="1">
    <source>
        <dbReference type="EMBL" id="QDX24821.1"/>
    </source>
</evidence>
<dbReference type="RefSeq" id="WP_145844433.1">
    <property type="nucleotide sequence ID" value="NZ_CP042239.1"/>
</dbReference>
<keyword evidence="2" id="KW-1185">Reference proteome</keyword>
<proteinExistence type="predicted"/>
<dbReference type="AlphaFoldDB" id="A0A518RBT5"/>
<dbReference type="OrthoDB" id="7375978at2"/>
<organism evidence="1 2">
    <name type="scientific">Sphingomonas suaedae</name>
    <dbReference type="NCBI Taxonomy" id="2599297"/>
    <lineage>
        <taxon>Bacteria</taxon>
        <taxon>Pseudomonadati</taxon>
        <taxon>Pseudomonadota</taxon>
        <taxon>Alphaproteobacteria</taxon>
        <taxon>Sphingomonadales</taxon>
        <taxon>Sphingomonadaceae</taxon>
        <taxon>Sphingomonas</taxon>
    </lineage>
</organism>
<dbReference type="Proteomes" id="UP000318055">
    <property type="component" value="Chromosome"/>
</dbReference>
<sequence>MTPAEAFLRDQIPLAQRAVIPTTLKTAYSAAARVIQAEPILNVASAQDGRGRFVQWAVDLAFEKLVSSGQWANGYEWRPFDKPTGRYLEIHFSHSRLTISQVANPKQQPRNVGFRANLRISNKMPSLFPEEPKPNAEGMPHILLMHGHQDLNFAHLAIPSANNIFGFQHRSTNLMNIAHLAPQEEVPMEQTDYDVVMELKEEIDKWRRDNNLG</sequence>